<protein>
    <submittedName>
        <fullName evidence="1">Uncharacterized protein</fullName>
    </submittedName>
</protein>
<reference evidence="1 2" key="1">
    <citation type="journal article" date="2022" name="Hortic Res">
        <title>A haplotype resolved chromosomal level avocado genome allows analysis of novel avocado genes.</title>
        <authorList>
            <person name="Nath O."/>
            <person name="Fletcher S.J."/>
            <person name="Hayward A."/>
            <person name="Shaw L.M."/>
            <person name="Masouleh A.K."/>
            <person name="Furtado A."/>
            <person name="Henry R.J."/>
            <person name="Mitter N."/>
        </authorList>
    </citation>
    <scope>NUCLEOTIDE SEQUENCE [LARGE SCALE GENOMIC DNA]</scope>
    <source>
        <strain evidence="2">cv. Hass</strain>
    </source>
</reference>
<sequence length="81" mass="8977">MSPWKELVINDAGDTWEQDGEEYLLKILRVLRERELEGYGCGVGEKGVNEGRIFMCGEDGGNDGVVVEKVGKMEERDGVSV</sequence>
<evidence type="ECO:0000313" key="2">
    <source>
        <dbReference type="Proteomes" id="UP001234297"/>
    </source>
</evidence>
<organism evidence="1 2">
    <name type="scientific">Persea americana</name>
    <name type="common">Avocado</name>
    <dbReference type="NCBI Taxonomy" id="3435"/>
    <lineage>
        <taxon>Eukaryota</taxon>
        <taxon>Viridiplantae</taxon>
        <taxon>Streptophyta</taxon>
        <taxon>Embryophyta</taxon>
        <taxon>Tracheophyta</taxon>
        <taxon>Spermatophyta</taxon>
        <taxon>Magnoliopsida</taxon>
        <taxon>Magnoliidae</taxon>
        <taxon>Laurales</taxon>
        <taxon>Lauraceae</taxon>
        <taxon>Persea</taxon>
    </lineage>
</organism>
<evidence type="ECO:0000313" key="1">
    <source>
        <dbReference type="EMBL" id="KAJ8630439.1"/>
    </source>
</evidence>
<comment type="caution">
    <text evidence="1">The sequence shown here is derived from an EMBL/GenBank/DDBJ whole genome shotgun (WGS) entry which is preliminary data.</text>
</comment>
<accession>A0ACC2LAG2</accession>
<gene>
    <name evidence="1" type="ORF">MRB53_023762</name>
</gene>
<keyword evidence="2" id="KW-1185">Reference proteome</keyword>
<dbReference type="Proteomes" id="UP001234297">
    <property type="component" value="Chromosome 7"/>
</dbReference>
<dbReference type="EMBL" id="CM056815">
    <property type="protein sequence ID" value="KAJ8630439.1"/>
    <property type="molecule type" value="Genomic_DNA"/>
</dbReference>
<proteinExistence type="predicted"/>
<name>A0ACC2LAG2_PERAE</name>